<proteinExistence type="predicted"/>
<dbReference type="EMBL" id="JAUSSU010000003">
    <property type="protein sequence ID" value="MDQ0112454.1"/>
    <property type="molecule type" value="Genomic_DNA"/>
</dbReference>
<evidence type="ECO:0008006" key="3">
    <source>
        <dbReference type="Google" id="ProtNLM"/>
    </source>
</evidence>
<sequence length="102" mass="11905">MEVLQGNYFKTSKERNSFEIFKAEPEILLKIAFYLREFGFISGPMIVGFDGNYIDLELDHIKLLIGWDVWSGFFLSAIDEEGDIWVKKLGDELNIKLKESFF</sequence>
<comment type="caution">
    <text evidence="1">The sequence shown here is derived from an EMBL/GenBank/DDBJ whole genome shotgun (WGS) entry which is preliminary data.</text>
</comment>
<dbReference type="Proteomes" id="UP001229346">
    <property type="component" value="Unassembled WGS sequence"/>
</dbReference>
<organism evidence="1 2">
    <name type="scientific">Paenibacillus harenae</name>
    <dbReference type="NCBI Taxonomy" id="306543"/>
    <lineage>
        <taxon>Bacteria</taxon>
        <taxon>Bacillati</taxon>
        <taxon>Bacillota</taxon>
        <taxon>Bacilli</taxon>
        <taxon>Bacillales</taxon>
        <taxon>Paenibacillaceae</taxon>
        <taxon>Paenibacillus</taxon>
    </lineage>
</organism>
<dbReference type="RefSeq" id="WP_307203320.1">
    <property type="nucleotide sequence ID" value="NZ_JAUSSU010000003.1"/>
</dbReference>
<evidence type="ECO:0000313" key="1">
    <source>
        <dbReference type="EMBL" id="MDQ0112454.1"/>
    </source>
</evidence>
<keyword evidence="2" id="KW-1185">Reference proteome</keyword>
<accession>A0ABT9U1X5</accession>
<evidence type="ECO:0000313" key="2">
    <source>
        <dbReference type="Proteomes" id="UP001229346"/>
    </source>
</evidence>
<protein>
    <recommendedName>
        <fullName evidence="3">DUF3986 family protein</fullName>
    </recommendedName>
</protein>
<reference evidence="1 2" key="1">
    <citation type="submission" date="2023-07" db="EMBL/GenBank/DDBJ databases">
        <title>Sorghum-associated microbial communities from plants grown in Nebraska, USA.</title>
        <authorList>
            <person name="Schachtman D."/>
        </authorList>
    </citation>
    <scope>NUCLEOTIDE SEQUENCE [LARGE SCALE GENOMIC DNA]</scope>
    <source>
        <strain evidence="1 2">CC482</strain>
    </source>
</reference>
<gene>
    <name evidence="1" type="ORF">J2T15_001889</name>
</gene>
<name>A0ABT9U1X5_PAEHA</name>